<accession>A0ABU3SL74</accession>
<organism evidence="1 2">
    <name type="scientific">Microbacterium phycohabitans</name>
    <dbReference type="NCBI Taxonomy" id="3075993"/>
    <lineage>
        <taxon>Bacteria</taxon>
        <taxon>Bacillati</taxon>
        <taxon>Actinomycetota</taxon>
        <taxon>Actinomycetes</taxon>
        <taxon>Micrococcales</taxon>
        <taxon>Microbacteriaceae</taxon>
        <taxon>Microbacterium</taxon>
    </lineage>
</organism>
<name>A0ABU3SL74_9MICO</name>
<sequence length="126" mass="13528">MAILNFHLVVSGDLAAAQQATRTALDAAGFTVTEQADHWKAAHGSVAKTMFLGLRAHEADVREVLDVRFADLGGTVRVDLHRPIFQPAGGSDDGLEQLKLHKAYQDVVAEVEADLQRQGVLVSADV</sequence>
<dbReference type="Proteomes" id="UP001261125">
    <property type="component" value="Unassembled WGS sequence"/>
</dbReference>
<evidence type="ECO:0000313" key="2">
    <source>
        <dbReference type="Proteomes" id="UP001261125"/>
    </source>
</evidence>
<dbReference type="RefSeq" id="WP_316004092.1">
    <property type="nucleotide sequence ID" value="NZ_JAWDIT010000002.1"/>
</dbReference>
<evidence type="ECO:0000313" key="1">
    <source>
        <dbReference type="EMBL" id="MDU0345564.1"/>
    </source>
</evidence>
<proteinExistence type="predicted"/>
<protein>
    <submittedName>
        <fullName evidence="1">Uncharacterized protein</fullName>
    </submittedName>
</protein>
<gene>
    <name evidence="1" type="ORF">RWH44_07585</name>
</gene>
<comment type="caution">
    <text evidence="1">The sequence shown here is derived from an EMBL/GenBank/DDBJ whole genome shotgun (WGS) entry which is preliminary data.</text>
</comment>
<reference evidence="1 2" key="1">
    <citation type="submission" date="2023-09" db="EMBL/GenBank/DDBJ databases">
        <title>Microbacterium fusihabitans sp. nov., Microbacterium phycihabitans sp. nov., and Microbacterium cervinum sp. nov., isolated from dried seaweeds of beach.</title>
        <authorList>
            <person name="Lee S.D."/>
        </authorList>
    </citation>
    <scope>NUCLEOTIDE SEQUENCE [LARGE SCALE GENOMIC DNA]</scope>
    <source>
        <strain evidence="1 2">KSW2-29</strain>
    </source>
</reference>
<dbReference type="EMBL" id="JAWDIT010000002">
    <property type="protein sequence ID" value="MDU0345564.1"/>
    <property type="molecule type" value="Genomic_DNA"/>
</dbReference>
<keyword evidence="2" id="KW-1185">Reference proteome</keyword>